<dbReference type="InterPro" id="IPR011059">
    <property type="entry name" value="Metal-dep_hydrolase_composite"/>
</dbReference>
<accession>A0A645E892</accession>
<evidence type="ECO:0000256" key="7">
    <source>
        <dbReference type="ARBA" id="ARBA00023004"/>
    </source>
</evidence>
<dbReference type="NCBIfam" id="TIGR01224">
    <property type="entry name" value="hutI"/>
    <property type="match status" value="1"/>
</dbReference>
<name>A0A645E892_9ZZZZ</name>
<comment type="caution">
    <text evidence="9">The sequence shown here is derived from an EMBL/GenBank/DDBJ whole genome shotgun (WGS) entry which is preliminary data.</text>
</comment>
<evidence type="ECO:0000256" key="5">
    <source>
        <dbReference type="ARBA" id="ARBA00022808"/>
    </source>
</evidence>
<dbReference type="GO" id="GO:0050480">
    <property type="term" value="F:imidazolonepropionase activity"/>
    <property type="evidence" value="ECO:0007669"/>
    <property type="project" value="UniProtKB-EC"/>
</dbReference>
<dbReference type="Gene3D" id="3.20.20.140">
    <property type="entry name" value="Metal-dependent hydrolases"/>
    <property type="match status" value="1"/>
</dbReference>
<dbReference type="GO" id="GO:0019556">
    <property type="term" value="P:L-histidine catabolic process to glutamate and formamide"/>
    <property type="evidence" value="ECO:0007669"/>
    <property type="project" value="InterPro"/>
</dbReference>
<organism evidence="9">
    <name type="scientific">bioreactor metagenome</name>
    <dbReference type="NCBI Taxonomy" id="1076179"/>
    <lineage>
        <taxon>unclassified sequences</taxon>
        <taxon>metagenomes</taxon>
        <taxon>ecological metagenomes</taxon>
    </lineage>
</organism>
<dbReference type="AlphaFoldDB" id="A0A645E892"/>
<evidence type="ECO:0000256" key="4">
    <source>
        <dbReference type="ARBA" id="ARBA00022801"/>
    </source>
</evidence>
<dbReference type="SUPFAM" id="SSF51556">
    <property type="entry name" value="Metallo-dependent hydrolases"/>
    <property type="match status" value="1"/>
</dbReference>
<dbReference type="GO" id="GO:0005737">
    <property type="term" value="C:cytoplasm"/>
    <property type="evidence" value="ECO:0007669"/>
    <property type="project" value="InterPro"/>
</dbReference>
<keyword evidence="7" id="KW-0408">Iron</keyword>
<evidence type="ECO:0000256" key="6">
    <source>
        <dbReference type="ARBA" id="ARBA00022833"/>
    </source>
</evidence>
<keyword evidence="5" id="KW-0369">Histidine metabolism</keyword>
<dbReference type="Pfam" id="PF01979">
    <property type="entry name" value="Amidohydro_1"/>
    <property type="match status" value="1"/>
</dbReference>
<dbReference type="InterPro" id="IPR032466">
    <property type="entry name" value="Metal_Hydrolase"/>
</dbReference>
<reference evidence="9" key="1">
    <citation type="submission" date="2019-08" db="EMBL/GenBank/DDBJ databases">
        <authorList>
            <person name="Kucharzyk K."/>
            <person name="Murdoch R.W."/>
            <person name="Higgins S."/>
            <person name="Loffler F."/>
        </authorList>
    </citation>
    <scope>NUCLEOTIDE SEQUENCE</scope>
</reference>
<keyword evidence="3" id="KW-0479">Metal-binding</keyword>
<dbReference type="InterPro" id="IPR006680">
    <property type="entry name" value="Amidohydro-rel"/>
</dbReference>
<dbReference type="EMBL" id="VSSQ01043190">
    <property type="protein sequence ID" value="MPM96852.1"/>
    <property type="molecule type" value="Genomic_DNA"/>
</dbReference>
<protein>
    <recommendedName>
        <fullName evidence="2">imidazolonepropionase</fullName>
        <ecNumber evidence="2">3.5.2.7</ecNumber>
    </recommendedName>
</protein>
<dbReference type="EC" id="3.5.2.7" evidence="2"/>
<dbReference type="SUPFAM" id="SSF51338">
    <property type="entry name" value="Composite domain of metallo-dependent hydrolases"/>
    <property type="match status" value="1"/>
</dbReference>
<dbReference type="PANTHER" id="PTHR42752">
    <property type="entry name" value="IMIDAZOLONEPROPIONASE"/>
    <property type="match status" value="1"/>
</dbReference>
<dbReference type="InterPro" id="IPR005920">
    <property type="entry name" value="HutI"/>
</dbReference>
<sequence length="298" mass="32132">MRQTRALDEEALFFRAKGFLDEQLSLGVTTVEIKSGYGLDWENERKQLGVIRRLNEEHAMDIVATCMAAHAVPPEFARRTEDYVSFVCDTLLPGVARESLARYCDVFCETGVFSVEQSRRILETARSLGMGLKIHADEIDALGGALLAGELGAVSAEHLIATDDAGIAALARGGVTACLLPQTSLYLDKPFARARDMIAAGVPVAVASDFNPGSCPSLNLQLAANLAYLRYRMTPEETLTALTLNAACAIGLGDRLGSVEVGKQADLTLWDADGMEMLCYRMGTNQVKAVVKRGKVVS</sequence>
<proteinExistence type="predicted"/>
<evidence type="ECO:0000313" key="9">
    <source>
        <dbReference type="EMBL" id="MPM96852.1"/>
    </source>
</evidence>
<dbReference type="GO" id="GO:0046872">
    <property type="term" value="F:metal ion binding"/>
    <property type="evidence" value="ECO:0007669"/>
    <property type="project" value="UniProtKB-KW"/>
</dbReference>
<evidence type="ECO:0000256" key="3">
    <source>
        <dbReference type="ARBA" id="ARBA00022723"/>
    </source>
</evidence>
<dbReference type="PANTHER" id="PTHR42752:SF1">
    <property type="entry name" value="IMIDAZOLONEPROPIONASE-RELATED"/>
    <property type="match status" value="1"/>
</dbReference>
<keyword evidence="4 9" id="KW-0378">Hydrolase</keyword>
<evidence type="ECO:0000256" key="2">
    <source>
        <dbReference type="ARBA" id="ARBA00012864"/>
    </source>
</evidence>
<keyword evidence="6" id="KW-0862">Zinc</keyword>
<evidence type="ECO:0000256" key="1">
    <source>
        <dbReference type="ARBA" id="ARBA00005023"/>
    </source>
</evidence>
<gene>
    <name evidence="9" type="primary">hutI_31</name>
    <name evidence="9" type="ORF">SDC9_144017</name>
</gene>
<comment type="pathway">
    <text evidence="1">Amino-acid degradation.</text>
</comment>
<feature type="domain" description="Amidohydrolase-related" evidence="8">
    <location>
        <begin position="135"/>
        <end position="297"/>
    </location>
</feature>
<evidence type="ECO:0000259" key="8">
    <source>
        <dbReference type="Pfam" id="PF01979"/>
    </source>
</evidence>